<feature type="binding site" evidence="4">
    <location>
        <position position="89"/>
    </location>
    <ligand>
        <name>NADP(+)</name>
        <dbReference type="ChEBI" id="CHEBI:58349"/>
    </ligand>
</feature>
<evidence type="ECO:0000256" key="6">
    <source>
        <dbReference type="RuleBase" id="RU366074"/>
    </source>
</evidence>
<keyword evidence="6" id="KW-0443">Lipid metabolism</keyword>
<dbReference type="Proteomes" id="UP000033731">
    <property type="component" value="Unassembled WGS sequence"/>
</dbReference>
<comment type="subunit">
    <text evidence="6">Homotetramer.</text>
</comment>
<dbReference type="UniPathway" id="UPA00094"/>
<dbReference type="InterPro" id="IPR036291">
    <property type="entry name" value="NAD(P)-bd_dom_sf"/>
</dbReference>
<protein>
    <recommendedName>
        <fullName evidence="6">3-oxoacyl-[acyl-carrier-protein] reductase</fullName>
        <ecNumber evidence="6">1.1.1.100</ecNumber>
    </recommendedName>
</protein>
<sequence>MFDLNGKKALVTGASGSIGLAIAKILYKQGAFVGLHGTSQEKLERVACQFDDSSRFQLFTGKFSDHSSIEEFSKRVGAEMGKVDILVNNAGIVRDSLFMRAQYKDWSDVLCVNLTSAFILTRQLIPAMIKNRFGRIINITSIVGFTGNVGQVNYCSTKSGLTGFTKALAQETGRRNITVNCVAPGFIESDMTASLNETQQEKIISSVPMKRMGTVDDVASAVLYLSSLEASYVTGQTIHVNGGMAMI</sequence>
<keyword evidence="8" id="KW-1185">Reference proteome</keyword>
<comment type="catalytic activity">
    <reaction evidence="6">
        <text>a (3R)-hydroxyacyl-[ACP] + NADP(+) = a 3-oxoacyl-[ACP] + NADPH + H(+)</text>
        <dbReference type="Rhea" id="RHEA:17397"/>
        <dbReference type="Rhea" id="RHEA-COMP:9916"/>
        <dbReference type="Rhea" id="RHEA-COMP:9945"/>
        <dbReference type="ChEBI" id="CHEBI:15378"/>
        <dbReference type="ChEBI" id="CHEBI:57783"/>
        <dbReference type="ChEBI" id="CHEBI:58349"/>
        <dbReference type="ChEBI" id="CHEBI:78776"/>
        <dbReference type="ChEBI" id="CHEBI:78827"/>
        <dbReference type="EC" id="1.1.1.100"/>
    </reaction>
</comment>
<dbReference type="PRINTS" id="PR00081">
    <property type="entry name" value="GDHRDH"/>
</dbReference>
<feature type="binding site" evidence="4">
    <location>
        <position position="38"/>
    </location>
    <ligand>
        <name>NADP(+)</name>
        <dbReference type="ChEBI" id="CHEBI:58349"/>
    </ligand>
</feature>
<proteinExistence type="inferred from homology"/>
<dbReference type="PRINTS" id="PR00080">
    <property type="entry name" value="SDRFAMILY"/>
</dbReference>
<comment type="similarity">
    <text evidence="1 5">Belongs to the short-chain dehydrogenases/reductases (SDR) family.</text>
</comment>
<evidence type="ECO:0000256" key="4">
    <source>
        <dbReference type="PIRSR" id="PIRSR611284-2"/>
    </source>
</evidence>
<dbReference type="NCBIfam" id="TIGR01830">
    <property type="entry name" value="3oxo_ACP_reduc"/>
    <property type="match status" value="1"/>
</dbReference>
<evidence type="ECO:0000256" key="5">
    <source>
        <dbReference type="RuleBase" id="RU000363"/>
    </source>
</evidence>
<gene>
    <name evidence="7" type="ORF">DJ66_0623</name>
</gene>
<dbReference type="GO" id="GO:0051287">
    <property type="term" value="F:NAD binding"/>
    <property type="evidence" value="ECO:0007669"/>
    <property type="project" value="UniProtKB-UniRule"/>
</dbReference>
<dbReference type="RefSeq" id="WP_034441955.1">
    <property type="nucleotide sequence ID" value="NZ_JMTK01000002.1"/>
</dbReference>
<dbReference type="Gene3D" id="3.40.50.720">
    <property type="entry name" value="NAD(P)-binding Rossmann-like Domain"/>
    <property type="match status" value="1"/>
</dbReference>
<evidence type="ECO:0000256" key="2">
    <source>
        <dbReference type="ARBA" id="ARBA00023002"/>
    </source>
</evidence>
<dbReference type="FunFam" id="3.40.50.720:FF:000173">
    <property type="entry name" value="3-oxoacyl-[acyl-carrier protein] reductase"/>
    <property type="match status" value="1"/>
</dbReference>
<dbReference type="InterPro" id="IPR002347">
    <property type="entry name" value="SDR_fam"/>
</dbReference>
<comment type="caution">
    <text evidence="7">The sequence shown here is derived from an EMBL/GenBank/DDBJ whole genome shotgun (WGS) entry which is preliminary data.</text>
</comment>
<comment type="function">
    <text evidence="6">Catalyzes the NADPH-dependent reduction of beta-ketoacyl-ACP substrates to beta-hydroxyacyl-ACP products, the first reductive step in the elongation cycle of fatty acid biosynthesis.</text>
</comment>
<evidence type="ECO:0000313" key="8">
    <source>
        <dbReference type="Proteomes" id="UP000033731"/>
    </source>
</evidence>
<accession>A0A094YZZ8</accession>
<dbReference type="AlphaFoldDB" id="A0A094YZZ8"/>
<keyword evidence="6" id="KW-0444">Lipid biosynthesis</keyword>
<dbReference type="NCBIfam" id="NF009466">
    <property type="entry name" value="PRK12826.1-2"/>
    <property type="match status" value="1"/>
</dbReference>
<dbReference type="GO" id="GO:0004316">
    <property type="term" value="F:3-oxoacyl-[acyl-carrier-protein] reductase (NADPH) activity"/>
    <property type="evidence" value="ECO:0007669"/>
    <property type="project" value="UniProtKB-UniRule"/>
</dbReference>
<dbReference type="EMBL" id="JMTK01000002">
    <property type="protein sequence ID" value="KJZ81894.1"/>
    <property type="molecule type" value="Genomic_DNA"/>
</dbReference>
<dbReference type="EC" id="1.1.1.100" evidence="6"/>
<dbReference type="PANTHER" id="PTHR42879">
    <property type="entry name" value="3-OXOACYL-(ACYL-CARRIER-PROTEIN) REDUCTASE"/>
    <property type="match status" value="1"/>
</dbReference>
<feature type="active site" description="Proton acceptor" evidence="3">
    <location>
        <position position="154"/>
    </location>
</feature>
<evidence type="ECO:0000256" key="3">
    <source>
        <dbReference type="PIRSR" id="PIRSR611284-1"/>
    </source>
</evidence>
<dbReference type="InterPro" id="IPR011284">
    <property type="entry name" value="3oxo_ACP_reduc"/>
</dbReference>
<feature type="binding site" evidence="4">
    <location>
        <position position="187"/>
    </location>
    <ligand>
        <name>NADP(+)</name>
        <dbReference type="ChEBI" id="CHEBI:58349"/>
    </ligand>
</feature>
<keyword evidence="6" id="KW-0276">Fatty acid metabolism</keyword>
<organism evidence="7 8">
    <name type="scientific">Candidatus Liberibacter solanacearum</name>
    <dbReference type="NCBI Taxonomy" id="556287"/>
    <lineage>
        <taxon>Bacteria</taxon>
        <taxon>Pseudomonadati</taxon>
        <taxon>Pseudomonadota</taxon>
        <taxon>Alphaproteobacteria</taxon>
        <taxon>Hyphomicrobiales</taxon>
        <taxon>Rhizobiaceae</taxon>
        <taxon>Liberibacter</taxon>
    </lineage>
</organism>
<dbReference type="InterPro" id="IPR050259">
    <property type="entry name" value="SDR"/>
</dbReference>
<dbReference type="PANTHER" id="PTHR42879:SF2">
    <property type="entry name" value="3-OXOACYL-[ACYL-CARRIER-PROTEIN] REDUCTASE FABG"/>
    <property type="match status" value="1"/>
</dbReference>
<keyword evidence="6" id="KW-0275">Fatty acid biosynthesis</keyword>
<dbReference type="GO" id="GO:0006633">
    <property type="term" value="P:fatty acid biosynthetic process"/>
    <property type="evidence" value="ECO:0007669"/>
    <property type="project" value="UniProtKB-UniPathway"/>
</dbReference>
<dbReference type="PROSITE" id="PS00061">
    <property type="entry name" value="ADH_SHORT"/>
    <property type="match status" value="1"/>
</dbReference>
<name>A0A094YZZ8_9HYPH</name>
<dbReference type="Pfam" id="PF00106">
    <property type="entry name" value="adh_short"/>
    <property type="match status" value="1"/>
</dbReference>
<reference evidence="7 8" key="1">
    <citation type="journal article" date="2015" name="Phytopathology">
        <title>Genomes of Candidatus Liberibacter solanacearum haplotype A from New Zealand and the USA suggest significant genome plasticity in the species.</title>
        <authorList>
            <person name="Thompson S.M."/>
            <person name="Johnson C.P."/>
            <person name="Lu A.Y."/>
            <person name="Frampton R.A."/>
            <person name="Sullivan K.L."/>
            <person name="Fiers M.W."/>
            <person name="Crowhurst R.N."/>
            <person name="Pitman A.R."/>
            <person name="Scott I."/>
            <person name="Gudmestad N.C."/>
            <person name="Smith G.R."/>
        </authorList>
    </citation>
    <scope>NUCLEOTIDE SEQUENCE [LARGE SCALE GENOMIC DNA]</scope>
    <source>
        <strain evidence="7 8">LsoNZ1</strain>
    </source>
</reference>
<keyword evidence="2 6" id="KW-0560">Oxidoreductase</keyword>
<comment type="pathway">
    <text evidence="6">Lipid metabolism; fatty acid biosynthesis.</text>
</comment>
<dbReference type="SUPFAM" id="SSF51735">
    <property type="entry name" value="NAD(P)-binding Rossmann-fold domains"/>
    <property type="match status" value="1"/>
</dbReference>
<evidence type="ECO:0000256" key="1">
    <source>
        <dbReference type="ARBA" id="ARBA00006484"/>
    </source>
</evidence>
<dbReference type="CDD" id="cd05333">
    <property type="entry name" value="BKR_SDR_c"/>
    <property type="match status" value="1"/>
</dbReference>
<dbReference type="InterPro" id="IPR020904">
    <property type="entry name" value="Sc_DH/Rdtase_CS"/>
</dbReference>
<dbReference type="PATRIC" id="fig|556287.8.peg.608"/>
<feature type="binding site" evidence="4">
    <location>
        <begin position="154"/>
        <end position="158"/>
    </location>
    <ligand>
        <name>NADP(+)</name>
        <dbReference type="ChEBI" id="CHEBI:58349"/>
    </ligand>
</feature>
<evidence type="ECO:0000313" key="7">
    <source>
        <dbReference type="EMBL" id="KJZ81894.1"/>
    </source>
</evidence>
<keyword evidence="4 6" id="KW-0521">NADP</keyword>